<evidence type="ECO:0000313" key="1">
    <source>
        <dbReference type="EMBL" id="KKN59581.1"/>
    </source>
</evidence>
<organism evidence="1">
    <name type="scientific">marine sediment metagenome</name>
    <dbReference type="NCBI Taxonomy" id="412755"/>
    <lineage>
        <taxon>unclassified sequences</taxon>
        <taxon>metagenomes</taxon>
        <taxon>ecological metagenomes</taxon>
    </lineage>
</organism>
<sequence length="244" mass="25033">MASFLTGVPVAYGIKPHEDSTTQLHPLGTLGFTNDGRIYRYAQAASTALDPGKLTVAADIETNHEDRDVNTFAIGDTVITVSLGGTAVTANEYDEGFLNITDATGQGIAYSIKAHQVSSAGSEDITVTLNDPIVIAAEAATTATLVRNKYRDIVVSDTTQTDLPTGVPNVTIASDAFGWVQTGGLCSILVDSNDTEVGTPVTIGAGTNGGVEGLDAIAEPAVGVQPAGVGADVGEYGVFELTLD</sequence>
<accession>A0A0F9UEB4</accession>
<gene>
    <name evidence="1" type="ORF">LCGC14_0540440</name>
</gene>
<name>A0A0F9UEB4_9ZZZZ</name>
<comment type="caution">
    <text evidence="1">The sequence shown here is derived from an EMBL/GenBank/DDBJ whole genome shotgun (WGS) entry which is preliminary data.</text>
</comment>
<protein>
    <submittedName>
        <fullName evidence="1">Uncharacterized protein</fullName>
    </submittedName>
</protein>
<reference evidence="1" key="1">
    <citation type="journal article" date="2015" name="Nature">
        <title>Complex archaea that bridge the gap between prokaryotes and eukaryotes.</title>
        <authorList>
            <person name="Spang A."/>
            <person name="Saw J.H."/>
            <person name="Jorgensen S.L."/>
            <person name="Zaremba-Niedzwiedzka K."/>
            <person name="Martijn J."/>
            <person name="Lind A.E."/>
            <person name="van Eijk R."/>
            <person name="Schleper C."/>
            <person name="Guy L."/>
            <person name="Ettema T.J."/>
        </authorList>
    </citation>
    <scope>NUCLEOTIDE SEQUENCE</scope>
</reference>
<dbReference type="EMBL" id="LAZR01000721">
    <property type="protein sequence ID" value="KKN59581.1"/>
    <property type="molecule type" value="Genomic_DNA"/>
</dbReference>
<dbReference type="AlphaFoldDB" id="A0A0F9UEB4"/>
<proteinExistence type="predicted"/>